<sequence>MQLNSMNYKIQSHESGSEISDMVSSHELGIEVESLSYEINTDPSVLPEFEHRFILNICNFSNPDNFFIAFISAQPPSSQKLNFKIFQKEKTVETCKPTEDSGQDAVPFSGEVKIISKETSFSKITQTIGRLEKIQKDSKTPDVNKKIAEAMSLHKMDLNHTSMTNSIQN</sequence>
<accession>A0A9Q3KFV5</accession>
<name>A0A9Q3KFV5_9BASI</name>
<reference evidence="1" key="1">
    <citation type="submission" date="2021-03" db="EMBL/GenBank/DDBJ databases">
        <title>Draft genome sequence of rust myrtle Austropuccinia psidii MF-1, a brazilian biotype.</title>
        <authorList>
            <person name="Quecine M.C."/>
            <person name="Pachon D.M.R."/>
            <person name="Bonatelli M.L."/>
            <person name="Correr F.H."/>
            <person name="Franceschini L.M."/>
            <person name="Leite T.F."/>
            <person name="Margarido G.R.A."/>
            <person name="Almeida C.A."/>
            <person name="Ferrarezi J.A."/>
            <person name="Labate C.A."/>
        </authorList>
    </citation>
    <scope>NUCLEOTIDE SEQUENCE</scope>
    <source>
        <strain evidence="1">MF-1</strain>
    </source>
</reference>
<evidence type="ECO:0000313" key="1">
    <source>
        <dbReference type="EMBL" id="MBW0580770.1"/>
    </source>
</evidence>
<dbReference type="Proteomes" id="UP000765509">
    <property type="component" value="Unassembled WGS sequence"/>
</dbReference>
<protein>
    <submittedName>
        <fullName evidence="1">Uncharacterized protein</fullName>
    </submittedName>
</protein>
<proteinExistence type="predicted"/>
<dbReference type="OrthoDB" id="2518251at2759"/>
<keyword evidence="2" id="KW-1185">Reference proteome</keyword>
<gene>
    <name evidence="1" type="ORF">O181_120485</name>
</gene>
<evidence type="ECO:0000313" key="2">
    <source>
        <dbReference type="Proteomes" id="UP000765509"/>
    </source>
</evidence>
<dbReference type="EMBL" id="AVOT02108330">
    <property type="protein sequence ID" value="MBW0580770.1"/>
    <property type="molecule type" value="Genomic_DNA"/>
</dbReference>
<dbReference type="AlphaFoldDB" id="A0A9Q3KFV5"/>
<organism evidence="1 2">
    <name type="scientific">Austropuccinia psidii MF-1</name>
    <dbReference type="NCBI Taxonomy" id="1389203"/>
    <lineage>
        <taxon>Eukaryota</taxon>
        <taxon>Fungi</taxon>
        <taxon>Dikarya</taxon>
        <taxon>Basidiomycota</taxon>
        <taxon>Pucciniomycotina</taxon>
        <taxon>Pucciniomycetes</taxon>
        <taxon>Pucciniales</taxon>
        <taxon>Sphaerophragmiaceae</taxon>
        <taxon>Austropuccinia</taxon>
    </lineage>
</organism>
<comment type="caution">
    <text evidence="1">The sequence shown here is derived from an EMBL/GenBank/DDBJ whole genome shotgun (WGS) entry which is preliminary data.</text>
</comment>